<dbReference type="EMBL" id="JAUSYA010000001">
    <property type="protein sequence ID" value="MDQ0681239.1"/>
    <property type="molecule type" value="Genomic_DNA"/>
</dbReference>
<proteinExistence type="predicted"/>
<dbReference type="SUPFAM" id="SSF51735">
    <property type="entry name" value="NAD(P)-binding Rossmann-fold domains"/>
    <property type="match status" value="1"/>
</dbReference>
<sequence length="69" mass="7226">MNRSTGKTVLITGGTSGAGLVTAHRLVAEGAHVIVTGRTRARLDSAVHQLGPVPRGSWPTPPTSARWTR</sequence>
<dbReference type="RefSeq" id="WP_307039153.1">
    <property type="nucleotide sequence ID" value="NZ_JAUSYA010000001.1"/>
</dbReference>
<protein>
    <submittedName>
        <fullName evidence="1">Short-subunit dehydrogenase involved in D-alanine esterification of teichoic acids</fullName>
    </submittedName>
</protein>
<comment type="caution">
    <text evidence="1">The sequence shown here is derived from an EMBL/GenBank/DDBJ whole genome shotgun (WGS) entry which is preliminary data.</text>
</comment>
<gene>
    <name evidence="1" type="ORF">QFZ56_000202</name>
</gene>
<dbReference type="InterPro" id="IPR002347">
    <property type="entry name" value="SDR_fam"/>
</dbReference>
<evidence type="ECO:0000313" key="2">
    <source>
        <dbReference type="Proteomes" id="UP001243364"/>
    </source>
</evidence>
<dbReference type="InterPro" id="IPR036291">
    <property type="entry name" value="NAD(P)-bd_dom_sf"/>
</dbReference>
<accession>A0ABU0PS96</accession>
<dbReference type="Gene3D" id="3.40.50.720">
    <property type="entry name" value="NAD(P)-binding Rossmann-like Domain"/>
    <property type="match status" value="1"/>
</dbReference>
<organism evidence="1 2">
    <name type="scientific">Streptomyces achromogenes</name>
    <dbReference type="NCBI Taxonomy" id="67255"/>
    <lineage>
        <taxon>Bacteria</taxon>
        <taxon>Bacillati</taxon>
        <taxon>Actinomycetota</taxon>
        <taxon>Actinomycetes</taxon>
        <taxon>Kitasatosporales</taxon>
        <taxon>Streptomycetaceae</taxon>
        <taxon>Streptomyces</taxon>
    </lineage>
</organism>
<dbReference type="Proteomes" id="UP001243364">
    <property type="component" value="Unassembled WGS sequence"/>
</dbReference>
<keyword evidence="2" id="KW-1185">Reference proteome</keyword>
<reference evidence="1 2" key="1">
    <citation type="submission" date="2023-07" db="EMBL/GenBank/DDBJ databases">
        <title>Comparative genomics of wheat-associated soil bacteria to identify genetic determinants of phenazine resistance.</title>
        <authorList>
            <person name="Mouncey N."/>
        </authorList>
    </citation>
    <scope>NUCLEOTIDE SEQUENCE [LARGE SCALE GENOMIC DNA]</scope>
    <source>
        <strain evidence="1 2">W4I19-2</strain>
    </source>
</reference>
<evidence type="ECO:0000313" key="1">
    <source>
        <dbReference type="EMBL" id="MDQ0681239.1"/>
    </source>
</evidence>
<name>A0ABU0PS96_STRAH</name>
<dbReference type="Pfam" id="PF00106">
    <property type="entry name" value="adh_short"/>
    <property type="match status" value="1"/>
</dbReference>